<organism evidence="2 3">
    <name type="scientific">Gossypium hirsutum</name>
    <name type="common">Upland cotton</name>
    <name type="synonym">Gossypium mexicanum</name>
    <dbReference type="NCBI Taxonomy" id="3635"/>
    <lineage>
        <taxon>Eukaryota</taxon>
        <taxon>Viridiplantae</taxon>
        <taxon>Streptophyta</taxon>
        <taxon>Embryophyta</taxon>
        <taxon>Tracheophyta</taxon>
        <taxon>Spermatophyta</taxon>
        <taxon>Magnoliopsida</taxon>
        <taxon>eudicotyledons</taxon>
        <taxon>Gunneridae</taxon>
        <taxon>Pentapetalae</taxon>
        <taxon>rosids</taxon>
        <taxon>malvids</taxon>
        <taxon>Malvales</taxon>
        <taxon>Malvaceae</taxon>
        <taxon>Malvoideae</taxon>
        <taxon>Gossypium</taxon>
    </lineage>
</organism>
<dbReference type="CDD" id="cd00303">
    <property type="entry name" value="retropepsin_like"/>
    <property type="match status" value="1"/>
</dbReference>
<evidence type="ECO:0000256" key="1">
    <source>
        <dbReference type="SAM" id="MobiDB-lite"/>
    </source>
</evidence>
<dbReference type="PANTHER" id="PTHR33067">
    <property type="entry name" value="RNA-DIRECTED DNA POLYMERASE-RELATED"/>
    <property type="match status" value="1"/>
</dbReference>
<dbReference type="Proteomes" id="UP000818029">
    <property type="component" value="Chromosome A04"/>
</dbReference>
<evidence type="ECO:0000313" key="3">
    <source>
        <dbReference type="RefSeq" id="XP_040967143.1"/>
    </source>
</evidence>
<dbReference type="InterPro" id="IPR021109">
    <property type="entry name" value="Peptidase_aspartic_dom_sf"/>
</dbReference>
<protein>
    <recommendedName>
        <fullName evidence="4">Retrotransposon gag protein</fullName>
    </recommendedName>
</protein>
<sequence length="454" mass="51807">MEFDDPGTVQFCLGGLVHQLNVPEFGVVLRLYMEEFMDDDDFDTLHRHIHMSSSNCWRALVPTSATYDSTHSKASALAPSLRFFYTTRVAKLRRDIELDKQVSKLALTVSNLESQGKLPSQTEPNPRYNVSVKTLRNGKVLKPVPGTSRAYDTSQDKEKLDTETSVESAPQKSFAVPPPFPGRLVQCKKEREEKEILDTFQKVEINIPFLNAINQIPRYAKFLKELCTNKRKLLNNEKASVRENVSAIRQRKIPPKCKDQGVIIQLADRSVVHPEGVLKDVLVKVNELIFPADFYIIDMEDDNSANYSDRLFGRPFLSIAQTKIDVRSGILTMQFDGEVVKFNVYEAMSRSSMISNVSNIDIIDPLTELHLEYHDKDELQTILCRSLDFDAIEELKEWITFEEFIHETVAHMEASQLRKNPSKFLKLSPSQTQLLPSVLQAPELELKPLPDHLK</sequence>
<reference evidence="2" key="1">
    <citation type="journal article" date="2020" name="Nat. Genet.">
        <title>Genomic diversifications of five Gossypium allopolyploid species and their impact on cotton improvement.</title>
        <authorList>
            <person name="Chen Z.J."/>
            <person name="Sreedasyam A."/>
            <person name="Ando A."/>
            <person name="Song Q."/>
            <person name="De Santiago L.M."/>
            <person name="Hulse-Kemp A.M."/>
            <person name="Ding M."/>
            <person name="Ye W."/>
            <person name="Kirkbride R.C."/>
            <person name="Jenkins J."/>
            <person name="Plott C."/>
            <person name="Lovell J."/>
            <person name="Lin Y.M."/>
            <person name="Vaughn R."/>
            <person name="Liu B."/>
            <person name="Simpson S."/>
            <person name="Scheffler B.E."/>
            <person name="Wen L."/>
            <person name="Saski C.A."/>
            <person name="Grover C.E."/>
            <person name="Hu G."/>
            <person name="Conover J.L."/>
            <person name="Carlson J.W."/>
            <person name="Shu S."/>
            <person name="Boston L.B."/>
            <person name="Williams M."/>
            <person name="Peterson D.G."/>
            <person name="McGee K."/>
            <person name="Jones D.C."/>
            <person name="Wendel J.F."/>
            <person name="Stelly D.M."/>
            <person name="Grimwood J."/>
            <person name="Schmutz J."/>
        </authorList>
    </citation>
    <scope>NUCLEOTIDE SEQUENCE [LARGE SCALE GENOMIC DNA]</scope>
    <source>
        <strain evidence="2">cv. TM-1</strain>
    </source>
</reference>
<dbReference type="PANTHER" id="PTHR33067:SF15">
    <property type="entry name" value="RNA-DIRECTED DNA POLYMERASE"/>
    <property type="match status" value="1"/>
</dbReference>
<dbReference type="RefSeq" id="XP_040967143.1">
    <property type="nucleotide sequence ID" value="XM_041111209.1"/>
</dbReference>
<keyword evidence="2" id="KW-1185">Reference proteome</keyword>
<evidence type="ECO:0008006" key="4">
    <source>
        <dbReference type="Google" id="ProtNLM"/>
    </source>
</evidence>
<reference evidence="3" key="2">
    <citation type="submission" date="2025-08" db="UniProtKB">
        <authorList>
            <consortium name="RefSeq"/>
        </authorList>
    </citation>
    <scope>IDENTIFICATION</scope>
</reference>
<dbReference type="Gene3D" id="2.40.70.10">
    <property type="entry name" value="Acid Proteases"/>
    <property type="match status" value="1"/>
</dbReference>
<evidence type="ECO:0000313" key="2">
    <source>
        <dbReference type="Proteomes" id="UP000818029"/>
    </source>
</evidence>
<dbReference type="GeneID" id="121228077"/>
<accession>A0ABM3BJA6</accession>
<proteinExistence type="predicted"/>
<name>A0ABM3BJA6_GOSHI</name>
<feature type="region of interest" description="Disordered" evidence="1">
    <location>
        <begin position="143"/>
        <end position="173"/>
    </location>
</feature>
<gene>
    <name evidence="3" type="primary">LOC121228077</name>
</gene>